<evidence type="ECO:0000313" key="6">
    <source>
        <dbReference type="Proteomes" id="UP000609849"/>
    </source>
</evidence>
<dbReference type="Gene3D" id="3.20.20.20">
    <property type="entry name" value="Dihydropteroate synthase-like"/>
    <property type="match status" value="1"/>
</dbReference>
<protein>
    <submittedName>
        <fullName evidence="5">Methyltetrahydrofolate cobalamin methyltransferase</fullName>
    </submittedName>
</protein>
<evidence type="ECO:0000256" key="2">
    <source>
        <dbReference type="ARBA" id="ARBA00022603"/>
    </source>
</evidence>
<dbReference type="PANTHER" id="PTHR45833">
    <property type="entry name" value="METHIONINE SYNTHASE"/>
    <property type="match status" value="1"/>
</dbReference>
<dbReference type="InterPro" id="IPR000489">
    <property type="entry name" value="Pterin-binding_dom"/>
</dbReference>
<dbReference type="SUPFAM" id="SSF51717">
    <property type="entry name" value="Dihydropteroate synthetase-like"/>
    <property type="match status" value="1"/>
</dbReference>
<gene>
    <name evidence="5" type="ORF">H8923_13090</name>
</gene>
<dbReference type="PROSITE" id="PS50972">
    <property type="entry name" value="PTERIN_BINDING"/>
    <property type="match status" value="1"/>
</dbReference>
<dbReference type="InterPro" id="IPR050554">
    <property type="entry name" value="Met_Synthase/Corrinoid"/>
</dbReference>
<organism evidence="5 6">
    <name type="scientific">Romboutsia faecis</name>
    <dbReference type="NCBI Taxonomy" id="2764597"/>
    <lineage>
        <taxon>Bacteria</taxon>
        <taxon>Bacillati</taxon>
        <taxon>Bacillota</taxon>
        <taxon>Clostridia</taxon>
        <taxon>Peptostreptococcales</taxon>
        <taxon>Peptostreptococcaceae</taxon>
        <taxon>Romboutsia</taxon>
    </lineage>
</organism>
<accession>A0ABR7JSE4</accession>
<reference evidence="5 6" key="1">
    <citation type="submission" date="2020-08" db="EMBL/GenBank/DDBJ databases">
        <authorList>
            <person name="Liu C."/>
            <person name="Sun Q."/>
        </authorList>
    </citation>
    <scope>NUCLEOTIDE SEQUENCE [LARGE SCALE GENOMIC DNA]</scope>
    <source>
        <strain evidence="5 6">NSJ-18</strain>
    </source>
</reference>
<proteinExistence type="inferred from homology"/>
<dbReference type="InterPro" id="IPR011005">
    <property type="entry name" value="Dihydropteroate_synth-like_sf"/>
</dbReference>
<evidence type="ECO:0000259" key="4">
    <source>
        <dbReference type="PROSITE" id="PS50972"/>
    </source>
</evidence>
<evidence type="ECO:0000313" key="5">
    <source>
        <dbReference type="EMBL" id="MBC5997702.1"/>
    </source>
</evidence>
<dbReference type="GO" id="GO:0008168">
    <property type="term" value="F:methyltransferase activity"/>
    <property type="evidence" value="ECO:0007669"/>
    <property type="project" value="UniProtKB-KW"/>
</dbReference>
<comment type="similarity">
    <text evidence="1">Belongs to the vitamin-B12 dependent methionine synthase family.</text>
</comment>
<keyword evidence="2 5" id="KW-0489">Methyltransferase</keyword>
<comment type="caution">
    <text evidence="5">The sequence shown here is derived from an EMBL/GenBank/DDBJ whole genome shotgun (WGS) entry which is preliminary data.</text>
</comment>
<dbReference type="GO" id="GO:0032259">
    <property type="term" value="P:methylation"/>
    <property type="evidence" value="ECO:0007669"/>
    <property type="project" value="UniProtKB-KW"/>
</dbReference>
<evidence type="ECO:0000256" key="1">
    <source>
        <dbReference type="ARBA" id="ARBA00010398"/>
    </source>
</evidence>
<name>A0ABR7JSE4_9FIRM</name>
<dbReference type="NCBIfam" id="NF005719">
    <property type="entry name" value="PRK07535.1"/>
    <property type="match status" value="1"/>
</dbReference>
<sequence length="271" mass="29727">MIIIGEKINGSIPAVGKAIAERDADFIRNRAKIQAEANSTYIDVCASVKEEVEVETLKWMINLVQEVTDTPICVDSPSPHSCVAALPFCKKPGLVNSVSLEGDKIDIIFPAIANTEWECVALLCDDKGIPDSVERRMEVFEGIMKKAKEYNIDPSRLYIDPLVVTLATDGEALTVFAECCKQIKAQYPTIHITSGLSNISFGLPARKNINQAFMVLAMNAGMDSAIVDPTNRDMLGMIYATEALLEEDEYCLEYIGAYREGLIGKLPQTNA</sequence>
<feature type="domain" description="Pterin-binding" evidence="4">
    <location>
        <begin position="1"/>
        <end position="246"/>
    </location>
</feature>
<dbReference type="RefSeq" id="WP_153972349.1">
    <property type="nucleotide sequence ID" value="NZ_JACRWE010000006.1"/>
</dbReference>
<evidence type="ECO:0000256" key="3">
    <source>
        <dbReference type="ARBA" id="ARBA00022679"/>
    </source>
</evidence>
<keyword evidence="6" id="KW-1185">Reference proteome</keyword>
<dbReference type="Pfam" id="PF00809">
    <property type="entry name" value="Pterin_bind"/>
    <property type="match status" value="1"/>
</dbReference>
<dbReference type="EMBL" id="JACRWE010000006">
    <property type="protein sequence ID" value="MBC5997702.1"/>
    <property type="molecule type" value="Genomic_DNA"/>
</dbReference>
<dbReference type="PANTHER" id="PTHR45833:SF2">
    <property type="entry name" value="BIFUNCTIONAL HOMOCYSTEINE S-METHYLTRANSFERASE_5,10-METHYLENETETRAHYDROFOLATE REDUCTASE"/>
    <property type="match status" value="1"/>
</dbReference>
<keyword evidence="3" id="KW-0808">Transferase</keyword>
<dbReference type="Proteomes" id="UP000609849">
    <property type="component" value="Unassembled WGS sequence"/>
</dbReference>